<dbReference type="eggNOG" id="ENOG502SAQ8">
    <property type="taxonomic scope" value="Eukaryota"/>
</dbReference>
<feature type="transmembrane region" description="Helical" evidence="2">
    <location>
        <begin position="21"/>
        <end position="40"/>
    </location>
</feature>
<keyword evidence="2" id="KW-1133">Transmembrane helix</keyword>
<dbReference type="RefSeq" id="XP_005843514.1">
    <property type="nucleotide sequence ID" value="XM_005843452.1"/>
</dbReference>
<accession>E1ZRX0</accession>
<evidence type="ECO:0008006" key="5">
    <source>
        <dbReference type="Google" id="ProtNLM"/>
    </source>
</evidence>
<evidence type="ECO:0000313" key="3">
    <source>
        <dbReference type="EMBL" id="EFN51412.1"/>
    </source>
</evidence>
<dbReference type="OrthoDB" id="515978at2759"/>
<dbReference type="OMA" id="TWDESIA"/>
<feature type="region of interest" description="Disordered" evidence="1">
    <location>
        <begin position="703"/>
        <end position="775"/>
    </location>
</feature>
<sequence length="906" mass="98022">MEAGAPDAARRRFKTQRGSKPGRGVWIAAMALVLAAAHVLKSSGAGWSGVVGSAAQQVHLAAASLVGHAAASGGSIAGGAGGEGGGAGGKGDGGGGEGGGDPELPCRESGYCSVGKLQAYVGEVDSTEGFKAMLNASCYKKECIMLTIGTSAHLLGVNFVAGAWKLGLANVMLYARSNESCAVLAAAGYHNITCVWSERPWFRTQGEGWSIGEPLDMWAVRYILMARAVWHGYNVWLLDSDSYLYQDPYKYLTVPPLSNITWMSLQDGGATVNGGASYIHNAAPGGPAAWTIAAVAERLIRVNEQWEALVELNKLPDKHNLGHNMMDQARGELPAGTAADMQGAACRDRGRAQRQLAALLDAFPLPLQPYAPPPATKGSAEKPSGGTLAGAHHSATLMKDPHSLLHYHDPGVLLRYPPAWHNLTNATEGKMMGFDLTVPYLNGTWDESIAGKRFPPRLNYSEAFIKMIEEESGIKYPDTDGAPPADYVPLNETFIFTPDWFLASWLNRGLTGWFDLRPPPQVMVHMLFIPGPHDSWKKEYVMKAAGAFHFEVAQALRGQLFPAATPEAPLPRVLALLPGVRLPSETALEYRDELLQLVRLAGRLGRVLLLPDPVCNATWLGFGEQQERAPPGHRKSFLDIEALLIYGLDDDQRCTWWRAVDPDCMAGRYIVHLDYLELVRRLPEGTGQPSGDNTVQLGGLERAQEQGGVDAAETKAEEGGGEKQAQGRSPAGAPKRRRRKLAEDSAPKEQQQQQAPKGASLAATAEAAKQKDGPHILFLDAIPDLTPGSWPEEDEADKGWKEWIAKCKWGHEDPPIKQQQARRRLGERGWHQQHWEEALLHASQRHVHELNRSLNVNNTAALPVALVPQGSWVSSIPRQAADPGGRGKPRTALPIQWMTVNPGGPS</sequence>
<feature type="region of interest" description="Disordered" evidence="1">
    <location>
        <begin position="877"/>
        <end position="906"/>
    </location>
</feature>
<feature type="region of interest" description="Disordered" evidence="1">
    <location>
        <begin position="370"/>
        <end position="391"/>
    </location>
</feature>
<organism evidence="4">
    <name type="scientific">Chlorella variabilis</name>
    <name type="common">Green alga</name>
    <dbReference type="NCBI Taxonomy" id="554065"/>
    <lineage>
        <taxon>Eukaryota</taxon>
        <taxon>Viridiplantae</taxon>
        <taxon>Chlorophyta</taxon>
        <taxon>core chlorophytes</taxon>
        <taxon>Trebouxiophyceae</taxon>
        <taxon>Chlorellales</taxon>
        <taxon>Chlorellaceae</taxon>
        <taxon>Chlorella clade</taxon>
        <taxon>Chlorella</taxon>
    </lineage>
</organism>
<dbReference type="KEGG" id="cvr:CHLNCDRAFT_55126"/>
<keyword evidence="4" id="KW-1185">Reference proteome</keyword>
<gene>
    <name evidence="3" type="ORF">CHLNCDRAFT_55126</name>
</gene>
<evidence type="ECO:0000256" key="1">
    <source>
        <dbReference type="SAM" id="MobiDB-lite"/>
    </source>
</evidence>
<protein>
    <recommendedName>
        <fullName evidence="5">Nucleotide-diphospho-sugar transferase domain-containing protein</fullName>
    </recommendedName>
</protein>
<keyword evidence="2" id="KW-0472">Membrane</keyword>
<name>E1ZRX0_CHLVA</name>
<reference evidence="3 4" key="1">
    <citation type="journal article" date="2010" name="Plant Cell">
        <title>The Chlorella variabilis NC64A genome reveals adaptation to photosymbiosis, coevolution with viruses, and cryptic sex.</title>
        <authorList>
            <person name="Blanc G."/>
            <person name="Duncan G."/>
            <person name="Agarkova I."/>
            <person name="Borodovsky M."/>
            <person name="Gurnon J."/>
            <person name="Kuo A."/>
            <person name="Lindquist E."/>
            <person name="Lucas S."/>
            <person name="Pangilinan J."/>
            <person name="Polle J."/>
            <person name="Salamov A."/>
            <person name="Terry A."/>
            <person name="Yamada T."/>
            <person name="Dunigan D.D."/>
            <person name="Grigoriev I.V."/>
            <person name="Claverie J.M."/>
            <person name="Van Etten J.L."/>
        </authorList>
    </citation>
    <scope>NUCLEOTIDE SEQUENCE [LARGE SCALE GENOMIC DNA]</scope>
    <source>
        <strain evidence="3 4">NC64A</strain>
    </source>
</reference>
<dbReference type="InParanoid" id="E1ZRX0"/>
<dbReference type="EMBL" id="GL433864">
    <property type="protein sequence ID" value="EFN51412.1"/>
    <property type="molecule type" value="Genomic_DNA"/>
</dbReference>
<evidence type="ECO:0000313" key="4">
    <source>
        <dbReference type="Proteomes" id="UP000008141"/>
    </source>
</evidence>
<dbReference type="GeneID" id="17350819"/>
<feature type="region of interest" description="Disordered" evidence="1">
    <location>
        <begin position="1"/>
        <end position="20"/>
    </location>
</feature>
<feature type="compositionally biased region" description="Basic and acidic residues" evidence="1">
    <location>
        <begin position="712"/>
        <end position="721"/>
    </location>
</feature>
<proteinExistence type="predicted"/>
<dbReference type="Proteomes" id="UP000008141">
    <property type="component" value="Unassembled WGS sequence"/>
</dbReference>
<keyword evidence="2" id="KW-0812">Transmembrane</keyword>
<dbReference type="AlphaFoldDB" id="E1ZRX0"/>
<evidence type="ECO:0000256" key="2">
    <source>
        <dbReference type="SAM" id="Phobius"/>
    </source>
</evidence>